<keyword evidence="1" id="KW-0472">Membrane</keyword>
<gene>
    <name evidence="2" type="ORF">CLV36_11319</name>
</gene>
<feature type="transmembrane region" description="Helical" evidence="1">
    <location>
        <begin position="108"/>
        <end position="130"/>
    </location>
</feature>
<organism evidence="2 3">
    <name type="scientific">Laceyella sediminis</name>
    <dbReference type="NCBI Taxonomy" id="573074"/>
    <lineage>
        <taxon>Bacteria</taxon>
        <taxon>Bacillati</taxon>
        <taxon>Bacillota</taxon>
        <taxon>Bacilli</taxon>
        <taxon>Bacillales</taxon>
        <taxon>Thermoactinomycetaceae</taxon>
        <taxon>Laceyella</taxon>
    </lineage>
</organism>
<evidence type="ECO:0000256" key="1">
    <source>
        <dbReference type="SAM" id="Phobius"/>
    </source>
</evidence>
<proteinExistence type="predicted"/>
<name>A0ABX5EN02_9BACL</name>
<protein>
    <submittedName>
        <fullName evidence="2">Membrane protein</fullName>
    </submittedName>
</protein>
<keyword evidence="1" id="KW-0812">Transmembrane</keyword>
<evidence type="ECO:0000313" key="2">
    <source>
        <dbReference type="EMBL" id="PRZ12481.1"/>
    </source>
</evidence>
<dbReference type="Pfam" id="PF22564">
    <property type="entry name" value="HAAS"/>
    <property type="match status" value="1"/>
</dbReference>
<sequence length="184" mass="20488">MKKNEFINQLRAQLKDLPAAEREEIISDYEEHFRHAKEKGRTDEEVIKRLGNPKTIAKEFTADYHLGEAKANHSLPSLTRAVFASLGLGLFNLILVLVPFVAVVGFIFSLYVLSGAFVLTPLVAVAAFAWESSVAKAIFNLFVTLILAGAGMMLYAGMNRASKAVIRWFTRYLQANLKIIKGEK</sequence>
<dbReference type="EMBL" id="PVTZ01000013">
    <property type="protein sequence ID" value="PRZ12481.1"/>
    <property type="molecule type" value="Genomic_DNA"/>
</dbReference>
<comment type="caution">
    <text evidence="2">The sequence shown here is derived from an EMBL/GenBank/DDBJ whole genome shotgun (WGS) entry which is preliminary data.</text>
</comment>
<keyword evidence="3" id="KW-1185">Reference proteome</keyword>
<dbReference type="RefSeq" id="WP_106343057.1">
    <property type="nucleotide sequence ID" value="NZ_PVTZ01000013.1"/>
</dbReference>
<keyword evidence="1" id="KW-1133">Transmembrane helix</keyword>
<accession>A0ABX5EN02</accession>
<feature type="transmembrane region" description="Helical" evidence="1">
    <location>
        <begin position="81"/>
        <end position="102"/>
    </location>
</feature>
<reference evidence="2 3" key="1">
    <citation type="submission" date="2018-03" db="EMBL/GenBank/DDBJ databases">
        <title>Genomic Encyclopedia of Archaeal and Bacterial Type Strains, Phase II (KMG-II): from individual species to whole genera.</title>
        <authorList>
            <person name="Goeker M."/>
        </authorList>
    </citation>
    <scope>NUCLEOTIDE SEQUENCE [LARGE SCALE GENOMIC DNA]</scope>
    <source>
        <strain evidence="2 3">RHA1</strain>
    </source>
</reference>
<feature type="transmembrane region" description="Helical" evidence="1">
    <location>
        <begin position="137"/>
        <end position="158"/>
    </location>
</feature>
<evidence type="ECO:0000313" key="3">
    <source>
        <dbReference type="Proteomes" id="UP000238836"/>
    </source>
</evidence>
<dbReference type="Proteomes" id="UP000238836">
    <property type="component" value="Unassembled WGS sequence"/>
</dbReference>